<dbReference type="Pfam" id="PF13246">
    <property type="entry name" value="Cation_ATPase"/>
    <property type="match status" value="1"/>
</dbReference>
<keyword evidence="3 20" id="KW-0813">Transport</keyword>
<evidence type="ECO:0000256" key="4">
    <source>
        <dbReference type="ARBA" id="ARBA00022475"/>
    </source>
</evidence>
<evidence type="ECO:0000256" key="11">
    <source>
        <dbReference type="ARBA" id="ARBA00022958"/>
    </source>
</evidence>
<dbReference type="InterPro" id="IPR059000">
    <property type="entry name" value="ATPase_P-type_domA"/>
</dbReference>
<dbReference type="Gene3D" id="3.40.1110.10">
    <property type="entry name" value="Calcium-transporting ATPase, cytoplasmic domain N"/>
    <property type="match status" value="1"/>
</dbReference>
<dbReference type="SFLD" id="SFLDG00002">
    <property type="entry name" value="C1.7:_P-type_atpase_like"/>
    <property type="match status" value="1"/>
</dbReference>
<keyword evidence="7" id="KW-0740">Sodium/potassium transport</keyword>
<keyword evidence="20" id="KW-0479">Metal-binding</keyword>
<dbReference type="Gene3D" id="2.70.150.10">
    <property type="entry name" value="Calcium-transporting ATPase, cytoplasmic transduction domain A"/>
    <property type="match status" value="1"/>
</dbReference>
<dbReference type="InterPro" id="IPR023298">
    <property type="entry name" value="ATPase_P-typ_TM_dom_sf"/>
</dbReference>
<evidence type="ECO:0000256" key="3">
    <source>
        <dbReference type="ARBA" id="ARBA00022448"/>
    </source>
</evidence>
<evidence type="ECO:0000256" key="16">
    <source>
        <dbReference type="ARBA" id="ARBA00023136"/>
    </source>
</evidence>
<dbReference type="GO" id="GO:0036376">
    <property type="term" value="P:sodium ion export across plasma membrane"/>
    <property type="evidence" value="ECO:0007669"/>
    <property type="project" value="TreeGrafter"/>
</dbReference>
<evidence type="ECO:0000256" key="8">
    <source>
        <dbReference type="ARBA" id="ARBA00022692"/>
    </source>
</evidence>
<dbReference type="EnsemblMetazoa" id="tetur01g06990.1">
    <property type="protein sequence ID" value="tetur01g06990.1"/>
    <property type="gene ID" value="tetur01g06990"/>
</dbReference>
<dbReference type="GO" id="GO:0005524">
    <property type="term" value="F:ATP binding"/>
    <property type="evidence" value="ECO:0007669"/>
    <property type="project" value="UniProtKB-KW"/>
</dbReference>
<dbReference type="HOGENOM" id="CLU_1654381_0_0_1"/>
<dbReference type="FunFam" id="1.20.1110.10:FF:000038">
    <property type="entry name" value="Sodium/potassium-transporting ATPase subunit alpha"/>
    <property type="match status" value="1"/>
</dbReference>
<dbReference type="Proteomes" id="UP000015104">
    <property type="component" value="Unassembled WGS sequence"/>
</dbReference>
<dbReference type="GO" id="GO:1902600">
    <property type="term" value="P:proton transmembrane transport"/>
    <property type="evidence" value="ECO:0007669"/>
    <property type="project" value="TreeGrafter"/>
</dbReference>
<dbReference type="EMBL" id="CAEY01000449">
    <property type="status" value="NOT_ANNOTATED_CDS"/>
    <property type="molecule type" value="Genomic_DNA"/>
</dbReference>
<dbReference type="SUPFAM" id="SSF81665">
    <property type="entry name" value="Calcium ATPase, transmembrane domain M"/>
    <property type="match status" value="1"/>
</dbReference>
<keyword evidence="8 20" id="KW-0812">Transmembrane</keyword>
<evidence type="ECO:0000313" key="22">
    <source>
        <dbReference type="EnsemblMetazoa" id="tetur01g06990.1"/>
    </source>
</evidence>
<evidence type="ECO:0000256" key="12">
    <source>
        <dbReference type="ARBA" id="ARBA00022967"/>
    </source>
</evidence>
<dbReference type="Pfam" id="PF00690">
    <property type="entry name" value="Cation_ATPase_N"/>
    <property type="match status" value="1"/>
</dbReference>
<dbReference type="eggNOG" id="KOG0203">
    <property type="taxonomic scope" value="Eukaryota"/>
</dbReference>
<feature type="transmembrane region" description="Helical" evidence="20">
    <location>
        <begin position="372"/>
        <end position="397"/>
    </location>
</feature>
<dbReference type="GO" id="GO:0006883">
    <property type="term" value="P:intracellular sodium ion homeostasis"/>
    <property type="evidence" value="ECO:0007669"/>
    <property type="project" value="TreeGrafter"/>
</dbReference>
<dbReference type="InterPro" id="IPR006068">
    <property type="entry name" value="ATPase_P-typ_cation-transptr_C"/>
</dbReference>
<feature type="transmembrane region" description="Helical" evidence="20">
    <location>
        <begin position="964"/>
        <end position="983"/>
    </location>
</feature>
<dbReference type="Pfam" id="PF00122">
    <property type="entry name" value="E1-E2_ATPase"/>
    <property type="match status" value="1"/>
</dbReference>
<keyword evidence="9 20" id="KW-0547">Nucleotide-binding</keyword>
<dbReference type="SFLD" id="SFLDS00003">
    <property type="entry name" value="Haloacid_Dehalogenase"/>
    <property type="match status" value="1"/>
</dbReference>
<comment type="subcellular location">
    <subcellularLocation>
        <location evidence="1 20">Cell membrane</location>
        <topology evidence="1 20">Multi-pass membrane protein</topology>
    </subcellularLocation>
</comment>
<dbReference type="InterPro" id="IPR004014">
    <property type="entry name" value="ATPase_P-typ_cation-transptr_N"/>
</dbReference>
<keyword evidence="15 20" id="KW-0406">Ion transport</keyword>
<keyword evidence="5 20" id="KW-0633">Potassium transport</keyword>
<comment type="subunit">
    <text evidence="19">The sodium/potassium-transporting ATPase is composed of a catalytic alpha subunit, an auxiliary non-catalytic beta subunit and an additional regulatory subunit.</text>
</comment>
<dbReference type="PROSITE" id="PS00154">
    <property type="entry name" value="ATPASE_E1_E2"/>
    <property type="match status" value="1"/>
</dbReference>
<feature type="transmembrane region" description="Helical" evidence="20">
    <location>
        <begin position="1004"/>
        <end position="1024"/>
    </location>
</feature>
<feature type="domain" description="Cation-transporting P-type ATPase N-terminal" evidence="21">
    <location>
        <begin position="93"/>
        <end position="167"/>
    </location>
</feature>
<dbReference type="InterPro" id="IPR050510">
    <property type="entry name" value="Cation_transp_ATPase_P-type"/>
</dbReference>
<keyword evidence="13 20" id="KW-1133">Transmembrane helix</keyword>
<dbReference type="STRING" id="32264.T1JRI3"/>
<dbReference type="AlphaFoldDB" id="T1JRI3"/>
<dbReference type="GO" id="GO:1990573">
    <property type="term" value="P:potassium ion import across plasma membrane"/>
    <property type="evidence" value="ECO:0007669"/>
    <property type="project" value="TreeGrafter"/>
</dbReference>
<evidence type="ECO:0000256" key="7">
    <source>
        <dbReference type="ARBA" id="ARBA00022607"/>
    </source>
</evidence>
<evidence type="ECO:0000313" key="23">
    <source>
        <dbReference type="Proteomes" id="UP000015104"/>
    </source>
</evidence>
<name>T1JRI3_TETUR</name>
<dbReference type="NCBIfam" id="TIGR01494">
    <property type="entry name" value="ATPase_P-type"/>
    <property type="match status" value="3"/>
</dbReference>
<dbReference type="InterPro" id="IPR018303">
    <property type="entry name" value="ATPase_P-typ_P_site"/>
</dbReference>
<keyword evidence="23" id="KW-1185">Reference proteome</keyword>
<evidence type="ECO:0000256" key="2">
    <source>
        <dbReference type="ARBA" id="ARBA00006934"/>
    </source>
</evidence>
<dbReference type="GO" id="GO:0043226">
    <property type="term" value="C:organelle"/>
    <property type="evidence" value="ECO:0007669"/>
    <property type="project" value="UniProtKB-ARBA"/>
</dbReference>
<dbReference type="SUPFAM" id="SSF81660">
    <property type="entry name" value="Metal cation-transporting ATPase, ATP-binding domain N"/>
    <property type="match status" value="1"/>
</dbReference>
<evidence type="ECO:0000256" key="13">
    <source>
        <dbReference type="ARBA" id="ARBA00022989"/>
    </source>
</evidence>
<dbReference type="GO" id="GO:0016887">
    <property type="term" value="F:ATP hydrolysis activity"/>
    <property type="evidence" value="ECO:0007669"/>
    <property type="project" value="InterPro"/>
</dbReference>
<evidence type="ECO:0000256" key="17">
    <source>
        <dbReference type="ARBA" id="ARBA00023201"/>
    </source>
</evidence>
<dbReference type="SMART" id="SM00831">
    <property type="entry name" value="Cation_ATPase_N"/>
    <property type="match status" value="1"/>
</dbReference>
<evidence type="ECO:0000256" key="15">
    <source>
        <dbReference type="ARBA" id="ARBA00023065"/>
    </source>
</evidence>
<keyword evidence="12" id="KW-1278">Translocase</keyword>
<keyword evidence="6" id="KW-0597">Phosphoprotein</keyword>
<dbReference type="GO" id="GO:0046872">
    <property type="term" value="F:metal ion binding"/>
    <property type="evidence" value="ECO:0007669"/>
    <property type="project" value="UniProtKB-KW"/>
</dbReference>
<dbReference type="InterPro" id="IPR044492">
    <property type="entry name" value="P_typ_ATPase_HD_dom"/>
</dbReference>
<dbReference type="NCBIfam" id="TIGR01106">
    <property type="entry name" value="ATPase-IIC_X-K"/>
    <property type="match status" value="1"/>
</dbReference>
<dbReference type="GO" id="GO:0098797">
    <property type="term" value="C:plasma membrane protein complex"/>
    <property type="evidence" value="ECO:0007669"/>
    <property type="project" value="UniProtKB-ARBA"/>
</dbReference>
<dbReference type="Pfam" id="PF00689">
    <property type="entry name" value="Cation_ATPase_C"/>
    <property type="match status" value="1"/>
</dbReference>
<reference evidence="22" key="2">
    <citation type="submission" date="2015-06" db="UniProtKB">
        <authorList>
            <consortium name="EnsemblMetazoa"/>
        </authorList>
    </citation>
    <scope>IDENTIFICATION</scope>
</reference>
<evidence type="ECO:0000259" key="21">
    <source>
        <dbReference type="SMART" id="SM00831"/>
    </source>
</evidence>
<keyword evidence="11 20" id="KW-0630">Potassium</keyword>
<evidence type="ECO:0000256" key="18">
    <source>
        <dbReference type="ARBA" id="ARBA00037422"/>
    </source>
</evidence>
<dbReference type="FunFam" id="2.70.150.10:FF:000003">
    <property type="entry name" value="Sodium/potassium-transporting ATPase subunit alpha"/>
    <property type="match status" value="1"/>
</dbReference>
<evidence type="ECO:0000256" key="6">
    <source>
        <dbReference type="ARBA" id="ARBA00022553"/>
    </source>
</evidence>
<keyword evidence="4" id="KW-1003">Cell membrane</keyword>
<dbReference type="SUPFAM" id="SSF81653">
    <property type="entry name" value="Calcium ATPase, transduction domain A"/>
    <property type="match status" value="1"/>
</dbReference>
<comment type="function">
    <text evidence="18">This is the catalytic component of the active enzyme, which catalyzes the hydrolysis of ATP coupled with the exchange of sodium and potassium ions across the plasma membrane. This action creates the electrochemical gradient of sodium and potassium ions, providing the energy for active transport of various nutrients.</text>
</comment>
<comment type="similarity">
    <text evidence="2 20">Belongs to the cation transport ATPase (P-type) (TC 3.A.3) family. Type IIC subfamily.</text>
</comment>
<dbReference type="PANTHER" id="PTHR43294">
    <property type="entry name" value="SODIUM/POTASSIUM-TRANSPORTING ATPASE SUBUNIT ALPHA"/>
    <property type="match status" value="1"/>
</dbReference>
<protein>
    <recommendedName>
        <fullName evidence="20">Sodium/potassium-transporting ATPase subunit alpha</fullName>
    </recommendedName>
</protein>
<dbReference type="FunFam" id="3.40.50.1000:FF:000083">
    <property type="entry name" value="Sodium/potassium-transporting ATPase subunit alpha"/>
    <property type="match status" value="1"/>
</dbReference>
<dbReference type="PRINTS" id="PR00119">
    <property type="entry name" value="CATATPASE"/>
</dbReference>
<keyword evidence="16 20" id="KW-0472">Membrane</keyword>
<keyword evidence="14" id="KW-0915">Sodium</keyword>
<dbReference type="InterPro" id="IPR023299">
    <property type="entry name" value="ATPase_P-typ_cyto_dom_N"/>
</dbReference>
<dbReference type="PRINTS" id="PR00121">
    <property type="entry name" value="NAKATPASE"/>
</dbReference>
<evidence type="ECO:0000256" key="9">
    <source>
        <dbReference type="ARBA" id="ARBA00022741"/>
    </source>
</evidence>
<dbReference type="GO" id="GO:0005391">
    <property type="term" value="F:P-type sodium:potassium-exchanging transporter activity"/>
    <property type="evidence" value="ECO:0007669"/>
    <property type="project" value="UniProtKB-ARBA"/>
</dbReference>
<dbReference type="SUPFAM" id="SSF56784">
    <property type="entry name" value="HAD-like"/>
    <property type="match status" value="1"/>
</dbReference>
<dbReference type="Gene3D" id="3.40.50.1000">
    <property type="entry name" value="HAD superfamily/HAD-like"/>
    <property type="match status" value="1"/>
</dbReference>
<dbReference type="SFLD" id="SFLDF00027">
    <property type="entry name" value="p-type_atpase"/>
    <property type="match status" value="1"/>
</dbReference>
<accession>T1JRI3</accession>
<evidence type="ECO:0000256" key="19">
    <source>
        <dbReference type="ARBA" id="ARBA00038795"/>
    </source>
</evidence>
<dbReference type="InterPro" id="IPR023214">
    <property type="entry name" value="HAD_sf"/>
</dbReference>
<evidence type="ECO:0000256" key="5">
    <source>
        <dbReference type="ARBA" id="ARBA00022538"/>
    </source>
</evidence>
<keyword evidence="17" id="KW-0739">Sodium transport</keyword>
<feature type="transmembrane region" description="Helical" evidence="20">
    <location>
        <begin position="905"/>
        <end position="925"/>
    </location>
</feature>
<reference evidence="23" key="1">
    <citation type="submission" date="2011-08" db="EMBL/GenBank/DDBJ databases">
        <authorList>
            <person name="Rombauts S."/>
        </authorList>
    </citation>
    <scope>NUCLEOTIDE SEQUENCE</scope>
    <source>
        <strain evidence="23">London</strain>
    </source>
</reference>
<proteinExistence type="inferred from homology"/>
<dbReference type="InterPro" id="IPR036412">
    <property type="entry name" value="HAD-like_sf"/>
</dbReference>
<dbReference type="InterPro" id="IPR008250">
    <property type="entry name" value="ATPase_P-typ_transduc_dom_A_sf"/>
</dbReference>
<feature type="transmembrane region" description="Helical" evidence="20">
    <location>
        <begin position="147"/>
        <end position="168"/>
    </location>
</feature>
<dbReference type="GO" id="GO:0090533">
    <property type="term" value="C:cation-transporting ATPase complex"/>
    <property type="evidence" value="ECO:0007669"/>
    <property type="project" value="UniProtKB-ARBA"/>
</dbReference>
<dbReference type="PANTHER" id="PTHR43294:SF13">
    <property type="entry name" value="SODIUM_POTASSIUM-TRANSPORTING ATPASE SUBUNIT ALPHA"/>
    <property type="match status" value="1"/>
</dbReference>
<sequence length="1074" mass="119884">MSQTNEHWIEFYNSTRTTCGIEKSIELISPSLVRGIDLAEETGSYRLAVSPDLPDDGLTPEGRPRALRFKKTDSARLTEKPDVAELKQEIQLDEHLLPLDILIGQLQTDPDLGLTPEQAHEMLLREGPNILTSTKTVSTLTRLTRNLFGGFCLLLWVGGFISLLAYLLRIRAGQESPEDNLIIAILLIVVVLVIGFTSFYQDTKSAKLMDAFRKMIPQTATVIRNGQKYNIPVEEVVVGDLIEIRSGDRIPADLRIISSQGCKVDNSNLTGESEPQLRSYELTSNNPLATANLAFFSTHCVEGIARGLVIYTGDRTVMGRIASLASGLELTETPIAKEVDRFIRLMTGISAIIGCVFFVFAFFRGYLWIDAVILLIGIIIANVPEGLLITVTICLALTAKRMVSKNCLIKNLEAVETLGSVSIICSDKTGTLTQNRMTISHMWFDNQVVEADTTEEQNGVLFDKKAPGWKSLSRCAMLCSRADFKANQDLVPILKRETTGDATETAILKFMELSVGDVISYRQAHAKVCEIPFNPTDKFHITIHEIEDGINGHHLLCMKGAPEKVLERCRTIYFKGKEKILTPEIKEAVIDRLAHLASDGERVIGFCDLTLPKDRYPIGYLFDPDLKNFPDRDLRFLGLLSMIDPPRAAVPDAIARCRSAGIRVIMVTGDHPATAKAIAKSVGIISKNNETVEDIAQRLKIRPEEVDTRLAKAIVVQGFQLKTMIKSELDSILTTYDEIVFARTSPQQKLAIVEGCQRIGAVVGATGDGVNDSPALKQADIGIAMGVTGSDVSKQAADMILLDDNFATIVAGVEEGRLVFENLKKSMKYLLTSNMPEVVPFLLFVILDIPLPLGIITILCIDLITDLAPGVSLANEEPEHDIMRRHPRDPKTETLINSRLITMSYFQIGAIQAVAGFFAYFVVMYENGWWFTTLVGLRREWNSNAINDLLDSYNQEWTYKQRKILEYTCHTAFFVTIVVVQWANLLICKTQRNSIFQQGMRNHVLNFSLLFETILAILLCYFPGMQIIFRMYPVNFAVWFIGIPFAFVVFIYDESRKAIIRKNPGGWLQQETLY</sequence>
<dbReference type="InterPro" id="IPR005775">
    <property type="entry name" value="P-type_ATPase_IIC"/>
</dbReference>
<feature type="transmembrane region" description="Helical" evidence="20">
    <location>
        <begin position="345"/>
        <end position="366"/>
    </location>
</feature>
<dbReference type="GO" id="GO:0030007">
    <property type="term" value="P:intracellular potassium ion homeostasis"/>
    <property type="evidence" value="ECO:0007669"/>
    <property type="project" value="TreeGrafter"/>
</dbReference>
<evidence type="ECO:0000256" key="14">
    <source>
        <dbReference type="ARBA" id="ARBA00023053"/>
    </source>
</evidence>
<dbReference type="InterPro" id="IPR001757">
    <property type="entry name" value="P_typ_ATPase"/>
</dbReference>
<dbReference type="Gene3D" id="1.20.1110.10">
    <property type="entry name" value="Calcium-transporting ATPase, transmembrane domain"/>
    <property type="match status" value="1"/>
</dbReference>
<keyword evidence="10 20" id="KW-0067">ATP-binding</keyword>
<evidence type="ECO:0000256" key="10">
    <source>
        <dbReference type="ARBA" id="ARBA00022840"/>
    </source>
</evidence>
<evidence type="ECO:0000256" key="20">
    <source>
        <dbReference type="RuleBase" id="RU362084"/>
    </source>
</evidence>
<dbReference type="FunFam" id="3.40.1110.10:FF:000001">
    <property type="entry name" value="Sodium/potassium-transporting ATPase subunit alpha"/>
    <property type="match status" value="1"/>
</dbReference>
<feature type="transmembrane region" description="Helical" evidence="20">
    <location>
        <begin position="180"/>
        <end position="200"/>
    </location>
</feature>
<evidence type="ECO:0000256" key="1">
    <source>
        <dbReference type="ARBA" id="ARBA00004651"/>
    </source>
</evidence>
<feature type="transmembrane region" description="Helical" evidence="20">
    <location>
        <begin position="1036"/>
        <end position="1052"/>
    </location>
</feature>
<organism evidence="22 23">
    <name type="scientific">Tetranychus urticae</name>
    <name type="common">Two-spotted spider mite</name>
    <dbReference type="NCBI Taxonomy" id="32264"/>
    <lineage>
        <taxon>Eukaryota</taxon>
        <taxon>Metazoa</taxon>
        <taxon>Ecdysozoa</taxon>
        <taxon>Arthropoda</taxon>
        <taxon>Chelicerata</taxon>
        <taxon>Arachnida</taxon>
        <taxon>Acari</taxon>
        <taxon>Acariformes</taxon>
        <taxon>Trombidiformes</taxon>
        <taxon>Prostigmata</taxon>
        <taxon>Eleutherengona</taxon>
        <taxon>Raphignathae</taxon>
        <taxon>Tetranychoidea</taxon>
        <taxon>Tetranychidae</taxon>
        <taxon>Tetranychus</taxon>
    </lineage>
</organism>